<dbReference type="RefSeq" id="WP_068912984.1">
    <property type="nucleotide sequence ID" value="NZ_MBEW02000019.1"/>
</dbReference>
<evidence type="ECO:0000256" key="2">
    <source>
        <dbReference type="PIRSR" id="PIRSR613078-1"/>
    </source>
</evidence>
<name>A0A371IK57_9FIRM</name>
<dbReference type="InterPro" id="IPR013078">
    <property type="entry name" value="His_Pase_superF_clade-1"/>
</dbReference>
<dbReference type="PANTHER" id="PTHR46517:SF1">
    <property type="entry name" value="FRUCTOSE-2,6-BISPHOSPHATASE TIGAR"/>
    <property type="match status" value="1"/>
</dbReference>
<dbReference type="AlphaFoldDB" id="A0A371IK57"/>
<dbReference type="Gene3D" id="3.40.50.1240">
    <property type="entry name" value="Phosphoglycerate mutase-like"/>
    <property type="match status" value="1"/>
</dbReference>
<dbReference type="CDD" id="cd07067">
    <property type="entry name" value="HP_PGM_like"/>
    <property type="match status" value="1"/>
</dbReference>
<dbReference type="EMBL" id="MBEW02000019">
    <property type="protein sequence ID" value="RDY20850.1"/>
    <property type="molecule type" value="Genomic_DNA"/>
</dbReference>
<dbReference type="PANTHER" id="PTHR46517">
    <property type="entry name" value="FRUCTOSE-2,6-BISPHOSPHATASE TIGAR"/>
    <property type="match status" value="1"/>
</dbReference>
<dbReference type="GO" id="GO:0005829">
    <property type="term" value="C:cytosol"/>
    <property type="evidence" value="ECO:0007669"/>
    <property type="project" value="TreeGrafter"/>
</dbReference>
<dbReference type="GO" id="GO:0004331">
    <property type="term" value="F:fructose-2,6-bisphosphate 2-phosphatase activity"/>
    <property type="evidence" value="ECO:0007669"/>
    <property type="project" value="TreeGrafter"/>
</dbReference>
<sequence>MAKIFLVRHGQTLFNVQHKTQGHCDSPLTKEGIQMAINLGDYFEKNGISFDHGYCSTSERTEDTLNYICKNSVEYTRYKSLKEVNFGPMEGGSDVEIFARFPDLRLGTYDKYLGPLGLENMTDAFNRFNDELINIGNSAYSNVLVVSHGLVIANWIWFKGAEFESKYRALKATNFIIMRNCDCLVLEYKDTNFEPTEYILNEKL</sequence>
<dbReference type="SUPFAM" id="SSF53254">
    <property type="entry name" value="Phosphoglycerate mutase-like"/>
    <property type="match status" value="1"/>
</dbReference>
<evidence type="ECO:0000256" key="1">
    <source>
        <dbReference type="ARBA" id="ARBA00022801"/>
    </source>
</evidence>
<organism evidence="4 5">
    <name type="scientific">Criibacterium bergeronii</name>
    <dbReference type="NCBI Taxonomy" id="1871336"/>
    <lineage>
        <taxon>Bacteria</taxon>
        <taxon>Bacillati</taxon>
        <taxon>Bacillota</taxon>
        <taxon>Clostridia</taxon>
        <taxon>Peptostreptococcales</taxon>
        <taxon>Filifactoraceae</taxon>
        <taxon>Criibacterium</taxon>
    </lineage>
</organism>
<dbReference type="InterPro" id="IPR029033">
    <property type="entry name" value="His_PPase_superfam"/>
</dbReference>
<feature type="active site" description="Proton donor/acceptor" evidence="2">
    <location>
        <position position="83"/>
    </location>
</feature>
<feature type="active site" description="Tele-phosphohistidine intermediate" evidence="2">
    <location>
        <position position="9"/>
    </location>
</feature>
<dbReference type="GO" id="GO:0043456">
    <property type="term" value="P:regulation of pentose-phosphate shunt"/>
    <property type="evidence" value="ECO:0007669"/>
    <property type="project" value="TreeGrafter"/>
</dbReference>
<dbReference type="PROSITE" id="PS00175">
    <property type="entry name" value="PG_MUTASE"/>
    <property type="match status" value="1"/>
</dbReference>
<protein>
    <submittedName>
        <fullName evidence="4">Histidine phosphatase family protein</fullName>
    </submittedName>
</protein>
<dbReference type="InterPro" id="IPR001345">
    <property type="entry name" value="PG/BPGM_mutase_AS"/>
</dbReference>
<accession>A0A371IK57</accession>
<reference evidence="4 5" key="1">
    <citation type="journal article" date="2016" name="Genome Announc.">
        <title>Draft Genome Sequence of Criibacterium bergeronii gen. nov., sp. nov., Strain CCRI-22567T, Isolated from a Vaginal Sample from a Woman with Bacterial Vaginosis.</title>
        <authorList>
            <person name="Maheux A.F."/>
            <person name="Berube E."/>
            <person name="Boudreau D.K."/>
            <person name="Raymond F."/>
            <person name="Corbeil J."/>
            <person name="Roy P.H."/>
            <person name="Boissinot M."/>
            <person name="Omar R.F."/>
        </authorList>
    </citation>
    <scope>NUCLEOTIDE SEQUENCE [LARGE SCALE GENOMIC DNA]</scope>
    <source>
        <strain evidence="4 5">CCRI-22567</strain>
    </source>
</reference>
<keyword evidence="5" id="KW-1185">Reference proteome</keyword>
<evidence type="ECO:0000313" key="5">
    <source>
        <dbReference type="Proteomes" id="UP000093352"/>
    </source>
</evidence>
<evidence type="ECO:0000256" key="3">
    <source>
        <dbReference type="PIRSR" id="PIRSR613078-2"/>
    </source>
</evidence>
<dbReference type="GO" id="GO:0045820">
    <property type="term" value="P:negative regulation of glycolytic process"/>
    <property type="evidence" value="ECO:0007669"/>
    <property type="project" value="TreeGrafter"/>
</dbReference>
<dbReference type="Pfam" id="PF00300">
    <property type="entry name" value="His_Phos_1"/>
    <property type="match status" value="1"/>
</dbReference>
<dbReference type="Proteomes" id="UP000093352">
    <property type="component" value="Unassembled WGS sequence"/>
</dbReference>
<feature type="binding site" evidence="3">
    <location>
        <position position="60"/>
    </location>
    <ligand>
        <name>substrate</name>
    </ligand>
</feature>
<comment type="caution">
    <text evidence="4">The sequence shown here is derived from an EMBL/GenBank/DDBJ whole genome shotgun (WGS) entry which is preliminary data.</text>
</comment>
<dbReference type="SMART" id="SM00855">
    <property type="entry name" value="PGAM"/>
    <property type="match status" value="1"/>
</dbReference>
<dbReference type="InterPro" id="IPR051695">
    <property type="entry name" value="Phosphoglycerate_Mutase"/>
</dbReference>
<dbReference type="STRING" id="1871336.BBG48_08755"/>
<proteinExistence type="predicted"/>
<gene>
    <name evidence="4" type="ORF">BBG48_008120</name>
</gene>
<keyword evidence="1" id="KW-0378">Hydrolase</keyword>
<evidence type="ECO:0000313" key="4">
    <source>
        <dbReference type="EMBL" id="RDY20850.1"/>
    </source>
</evidence>
<feature type="binding site" evidence="3">
    <location>
        <begin position="8"/>
        <end position="15"/>
    </location>
    <ligand>
        <name>substrate</name>
    </ligand>
</feature>